<dbReference type="Proteomes" id="UP000813384">
    <property type="component" value="Unassembled WGS sequence"/>
</dbReference>
<accession>A0A9E3ZVE5</accession>
<sequence>MKKSVKYIKPVYLPKCDYCNSNILEAEQYYFVAIDGNEMTDVRIVHRECFNRSRVGVVEEETE</sequence>
<name>A0A9E3ZVE5_9ENTE</name>
<proteinExistence type="predicted"/>
<evidence type="ECO:0000313" key="2">
    <source>
        <dbReference type="Proteomes" id="UP000813384"/>
    </source>
</evidence>
<dbReference type="EMBL" id="JAJJVO010000084">
    <property type="protein sequence ID" value="MCC9273757.1"/>
    <property type="molecule type" value="Genomic_DNA"/>
</dbReference>
<reference evidence="1" key="2">
    <citation type="submission" date="2021-11" db="EMBL/GenBank/DDBJ databases">
        <authorList>
            <person name="Gilroy R."/>
        </authorList>
    </citation>
    <scope>NUCLEOTIDE SEQUENCE</scope>
    <source>
        <strain evidence="1">150</strain>
    </source>
</reference>
<comment type="caution">
    <text evidence="1">The sequence shown here is derived from an EMBL/GenBank/DDBJ whole genome shotgun (WGS) entry which is preliminary data.</text>
</comment>
<organism evidence="1 2">
    <name type="scientific">Enterococcus aquimarinus</name>
    <dbReference type="NCBI Taxonomy" id="328396"/>
    <lineage>
        <taxon>Bacteria</taxon>
        <taxon>Bacillati</taxon>
        <taxon>Bacillota</taxon>
        <taxon>Bacilli</taxon>
        <taxon>Lactobacillales</taxon>
        <taxon>Enterococcaceae</taxon>
        <taxon>Enterococcus</taxon>
    </lineage>
</organism>
<reference evidence="1" key="1">
    <citation type="journal article" date="2021" name="PeerJ">
        <title>Extensive microbial diversity within the chicken gut microbiome revealed by metagenomics and culture.</title>
        <authorList>
            <person name="Gilroy R."/>
            <person name="Ravi A."/>
            <person name="Getino M."/>
            <person name="Pursley I."/>
            <person name="Horton D.L."/>
            <person name="Alikhan N.F."/>
            <person name="Baker D."/>
            <person name="Gharbi K."/>
            <person name="Hall N."/>
            <person name="Watson M."/>
            <person name="Adriaenssens E.M."/>
            <person name="Foster-Nyarko E."/>
            <person name="Jarju S."/>
            <person name="Secka A."/>
            <person name="Antonio M."/>
            <person name="Oren A."/>
            <person name="Chaudhuri R.R."/>
            <person name="La Ragione R."/>
            <person name="Hildebrand F."/>
            <person name="Pallen M.J."/>
        </authorList>
    </citation>
    <scope>NUCLEOTIDE SEQUENCE</scope>
    <source>
        <strain evidence="1">150</strain>
    </source>
</reference>
<protein>
    <submittedName>
        <fullName evidence="1">Uncharacterized protein</fullName>
    </submittedName>
</protein>
<gene>
    <name evidence="1" type="ORF">K8V42_05640</name>
</gene>
<dbReference type="AlphaFoldDB" id="A0A9E3ZVE5"/>
<evidence type="ECO:0000313" key="1">
    <source>
        <dbReference type="EMBL" id="MCC9273757.1"/>
    </source>
</evidence>